<feature type="transmembrane region" description="Helical" evidence="8">
    <location>
        <begin position="24"/>
        <end position="45"/>
    </location>
</feature>
<feature type="domain" description="ABC transmembrane type-1" evidence="9">
    <location>
        <begin position="19"/>
        <end position="207"/>
    </location>
</feature>
<dbReference type="OrthoDB" id="7341446at2"/>
<comment type="subcellular location">
    <subcellularLocation>
        <location evidence="1">Cell inner membrane</location>
        <topology evidence="1">Multi-pass membrane protein</topology>
    </subcellularLocation>
    <subcellularLocation>
        <location evidence="8">Cell membrane</location>
        <topology evidence="8">Multi-pass membrane protein</topology>
    </subcellularLocation>
</comment>
<dbReference type="GO" id="GO:0006865">
    <property type="term" value="P:amino acid transport"/>
    <property type="evidence" value="ECO:0007669"/>
    <property type="project" value="TreeGrafter"/>
</dbReference>
<name>A0A1M7TYL2_9BRAD</name>
<dbReference type="CDD" id="cd06261">
    <property type="entry name" value="TM_PBP2"/>
    <property type="match status" value="1"/>
</dbReference>
<evidence type="ECO:0000256" key="3">
    <source>
        <dbReference type="ARBA" id="ARBA00022448"/>
    </source>
</evidence>
<dbReference type="PANTHER" id="PTHR30614">
    <property type="entry name" value="MEMBRANE COMPONENT OF AMINO ACID ABC TRANSPORTER"/>
    <property type="match status" value="1"/>
</dbReference>
<evidence type="ECO:0000256" key="2">
    <source>
        <dbReference type="ARBA" id="ARBA00010072"/>
    </source>
</evidence>
<dbReference type="EMBL" id="LT670849">
    <property type="protein sequence ID" value="SHN75794.1"/>
    <property type="molecule type" value="Genomic_DNA"/>
</dbReference>
<dbReference type="GO" id="GO:0043190">
    <property type="term" value="C:ATP-binding cassette (ABC) transporter complex"/>
    <property type="evidence" value="ECO:0007669"/>
    <property type="project" value="InterPro"/>
</dbReference>
<dbReference type="PANTHER" id="PTHR30614:SF35">
    <property type="entry name" value="ABC TRANSPORTER PERMEASE PROTEIN"/>
    <property type="match status" value="1"/>
</dbReference>
<dbReference type="InterPro" id="IPR010065">
    <property type="entry name" value="AA_ABC_transptr_permease_3TM"/>
</dbReference>
<evidence type="ECO:0000256" key="4">
    <source>
        <dbReference type="ARBA" id="ARBA00022475"/>
    </source>
</evidence>
<reference evidence="11" key="1">
    <citation type="submission" date="2016-11" db="EMBL/GenBank/DDBJ databases">
        <authorList>
            <person name="Varghese N."/>
            <person name="Submissions S."/>
        </authorList>
    </citation>
    <scope>NUCLEOTIDE SEQUENCE [LARGE SCALE GENOMIC DNA]</scope>
    <source>
        <strain evidence="11">GAS401</strain>
    </source>
</reference>
<keyword evidence="4" id="KW-1003">Cell membrane</keyword>
<evidence type="ECO:0000256" key="6">
    <source>
        <dbReference type="ARBA" id="ARBA00022989"/>
    </source>
</evidence>
<keyword evidence="6 8" id="KW-1133">Transmembrane helix</keyword>
<dbReference type="Gene3D" id="1.10.3720.10">
    <property type="entry name" value="MetI-like"/>
    <property type="match status" value="1"/>
</dbReference>
<dbReference type="SUPFAM" id="SSF161098">
    <property type="entry name" value="MetI-like"/>
    <property type="match status" value="1"/>
</dbReference>
<dbReference type="AlphaFoldDB" id="A0A1M7TYL2"/>
<protein>
    <submittedName>
        <fullName evidence="10">Amino acid ABC transporter membrane protein 2, PAAT family</fullName>
    </submittedName>
</protein>
<sequence>MIHDFGIVWSERSLLLSGLGNTTILSVLSAIAALLVGFLLTPALMSKQRWLAWIARGFVDGMRCVPFLLFAYIVYYGLPSVGLRLDNWTSGLVALTIYNAAYMAEILRGAWASQPREPIEAGVAFGFSSLSLFRRIVLPPLLLAAGPVIGNQIIQIVKDSAFLTIIALPELTHAAASIQSRHYVPFAAFITAVFLYWGLCLVIEAGVTTVDRMAASRR</sequence>
<dbReference type="GO" id="GO:0022857">
    <property type="term" value="F:transmembrane transporter activity"/>
    <property type="evidence" value="ECO:0007669"/>
    <property type="project" value="InterPro"/>
</dbReference>
<dbReference type="PROSITE" id="PS50928">
    <property type="entry name" value="ABC_TM1"/>
    <property type="match status" value="1"/>
</dbReference>
<evidence type="ECO:0000256" key="7">
    <source>
        <dbReference type="ARBA" id="ARBA00023136"/>
    </source>
</evidence>
<dbReference type="InterPro" id="IPR035906">
    <property type="entry name" value="MetI-like_sf"/>
</dbReference>
<keyword evidence="11" id="KW-1185">Reference proteome</keyword>
<evidence type="ECO:0000256" key="8">
    <source>
        <dbReference type="RuleBase" id="RU363032"/>
    </source>
</evidence>
<feature type="transmembrane region" description="Helical" evidence="8">
    <location>
        <begin position="186"/>
        <end position="210"/>
    </location>
</feature>
<accession>A0A1M7TYL2</accession>
<evidence type="ECO:0000256" key="5">
    <source>
        <dbReference type="ARBA" id="ARBA00022692"/>
    </source>
</evidence>
<dbReference type="RefSeq" id="WP_072818780.1">
    <property type="nucleotide sequence ID" value="NZ_LT670849.1"/>
</dbReference>
<keyword evidence="5 8" id="KW-0812">Transmembrane</keyword>
<evidence type="ECO:0000256" key="1">
    <source>
        <dbReference type="ARBA" id="ARBA00004429"/>
    </source>
</evidence>
<proteinExistence type="inferred from homology"/>
<organism evidence="10 11">
    <name type="scientific">Bradyrhizobium erythrophlei</name>
    <dbReference type="NCBI Taxonomy" id="1437360"/>
    <lineage>
        <taxon>Bacteria</taxon>
        <taxon>Pseudomonadati</taxon>
        <taxon>Pseudomonadota</taxon>
        <taxon>Alphaproteobacteria</taxon>
        <taxon>Hyphomicrobiales</taxon>
        <taxon>Nitrobacteraceae</taxon>
        <taxon>Bradyrhizobium</taxon>
    </lineage>
</organism>
<comment type="similarity">
    <text evidence="2">Belongs to the binding-protein-dependent transport system permease family. HisMQ subfamily.</text>
</comment>
<gene>
    <name evidence="10" type="ORF">SAMN05444170_3048</name>
</gene>
<keyword evidence="3 8" id="KW-0813">Transport</keyword>
<evidence type="ECO:0000313" key="11">
    <source>
        <dbReference type="Proteomes" id="UP000184096"/>
    </source>
</evidence>
<dbReference type="InterPro" id="IPR000515">
    <property type="entry name" value="MetI-like"/>
</dbReference>
<evidence type="ECO:0000259" key="9">
    <source>
        <dbReference type="PROSITE" id="PS50928"/>
    </source>
</evidence>
<feature type="transmembrane region" description="Helical" evidence="8">
    <location>
        <begin position="57"/>
        <end position="76"/>
    </location>
</feature>
<dbReference type="NCBIfam" id="TIGR01726">
    <property type="entry name" value="HEQRo_perm_3TM"/>
    <property type="match status" value="1"/>
</dbReference>
<evidence type="ECO:0000313" key="10">
    <source>
        <dbReference type="EMBL" id="SHN75794.1"/>
    </source>
</evidence>
<dbReference type="InterPro" id="IPR043429">
    <property type="entry name" value="ArtM/GltK/GlnP/TcyL/YhdX-like"/>
</dbReference>
<dbReference type="Pfam" id="PF00528">
    <property type="entry name" value="BPD_transp_1"/>
    <property type="match status" value="1"/>
</dbReference>
<dbReference type="Proteomes" id="UP000184096">
    <property type="component" value="Chromosome I"/>
</dbReference>
<keyword evidence="7 8" id="KW-0472">Membrane</keyword>